<reference evidence="3" key="1">
    <citation type="journal article" date="2005" name="Nature">
        <title>The map-based sequence of the rice genome.</title>
        <authorList>
            <consortium name="International rice genome sequencing project (IRGSP)"/>
            <person name="Matsumoto T."/>
            <person name="Wu J."/>
            <person name="Kanamori H."/>
            <person name="Katayose Y."/>
            <person name="Fujisawa M."/>
            <person name="Namiki N."/>
            <person name="Mizuno H."/>
            <person name="Yamamoto K."/>
            <person name="Antonio B.A."/>
            <person name="Baba T."/>
            <person name="Sakata K."/>
            <person name="Nagamura Y."/>
            <person name="Aoki H."/>
            <person name="Arikawa K."/>
            <person name="Arita K."/>
            <person name="Bito T."/>
            <person name="Chiden Y."/>
            <person name="Fujitsuka N."/>
            <person name="Fukunaka R."/>
            <person name="Hamada M."/>
            <person name="Harada C."/>
            <person name="Hayashi A."/>
            <person name="Hijishita S."/>
            <person name="Honda M."/>
            <person name="Hosokawa S."/>
            <person name="Ichikawa Y."/>
            <person name="Idonuma A."/>
            <person name="Iijima M."/>
            <person name="Ikeda M."/>
            <person name="Ikeno M."/>
            <person name="Ito K."/>
            <person name="Ito S."/>
            <person name="Ito T."/>
            <person name="Ito Y."/>
            <person name="Ito Y."/>
            <person name="Iwabuchi A."/>
            <person name="Kamiya K."/>
            <person name="Karasawa W."/>
            <person name="Kurita K."/>
            <person name="Katagiri S."/>
            <person name="Kikuta A."/>
            <person name="Kobayashi H."/>
            <person name="Kobayashi N."/>
            <person name="Machita K."/>
            <person name="Maehara T."/>
            <person name="Masukawa M."/>
            <person name="Mizubayashi T."/>
            <person name="Mukai Y."/>
            <person name="Nagasaki H."/>
            <person name="Nagata Y."/>
            <person name="Naito S."/>
            <person name="Nakashima M."/>
            <person name="Nakama Y."/>
            <person name="Nakamichi Y."/>
            <person name="Nakamura M."/>
            <person name="Meguro A."/>
            <person name="Negishi M."/>
            <person name="Ohta I."/>
            <person name="Ohta T."/>
            <person name="Okamoto M."/>
            <person name="Ono N."/>
            <person name="Saji S."/>
            <person name="Sakaguchi M."/>
            <person name="Sakai K."/>
            <person name="Shibata M."/>
            <person name="Shimokawa T."/>
            <person name="Song J."/>
            <person name="Takazaki Y."/>
            <person name="Terasawa K."/>
            <person name="Tsugane M."/>
            <person name="Tsuji K."/>
            <person name="Ueda S."/>
            <person name="Waki K."/>
            <person name="Yamagata H."/>
            <person name="Yamamoto M."/>
            <person name="Yamamoto S."/>
            <person name="Yamane H."/>
            <person name="Yoshiki S."/>
            <person name="Yoshihara R."/>
            <person name="Yukawa K."/>
            <person name="Zhong H."/>
            <person name="Yano M."/>
            <person name="Yuan Q."/>
            <person name="Ouyang S."/>
            <person name="Liu J."/>
            <person name="Jones K.M."/>
            <person name="Gansberger K."/>
            <person name="Moffat K."/>
            <person name="Hill J."/>
            <person name="Bera J."/>
            <person name="Fadrosh D."/>
            <person name="Jin S."/>
            <person name="Johri S."/>
            <person name="Kim M."/>
            <person name="Overton L."/>
            <person name="Reardon M."/>
            <person name="Tsitrin T."/>
            <person name="Vuong H."/>
            <person name="Weaver B."/>
            <person name="Ciecko A."/>
            <person name="Tallon L."/>
            <person name="Jackson J."/>
            <person name="Pai G."/>
            <person name="Aken S.V."/>
            <person name="Utterback T."/>
            <person name="Reidmuller S."/>
            <person name="Feldblyum T."/>
            <person name="Hsiao J."/>
            <person name="Zismann V."/>
            <person name="Iobst S."/>
            <person name="de Vazeille A.R."/>
            <person name="Buell C.R."/>
            <person name="Ying K."/>
            <person name="Li Y."/>
            <person name="Lu T."/>
            <person name="Huang Y."/>
            <person name="Zhao Q."/>
            <person name="Feng Q."/>
            <person name="Zhang L."/>
            <person name="Zhu J."/>
            <person name="Weng Q."/>
            <person name="Mu J."/>
            <person name="Lu Y."/>
            <person name="Fan D."/>
            <person name="Liu Y."/>
            <person name="Guan J."/>
            <person name="Zhang Y."/>
            <person name="Yu S."/>
            <person name="Liu X."/>
            <person name="Zhang Y."/>
            <person name="Hong G."/>
            <person name="Han B."/>
            <person name="Choisne N."/>
            <person name="Demange N."/>
            <person name="Orjeda G."/>
            <person name="Samain S."/>
            <person name="Cattolico L."/>
            <person name="Pelletier E."/>
            <person name="Couloux A."/>
            <person name="Segurens B."/>
            <person name="Wincker P."/>
            <person name="D'Hont A."/>
            <person name="Scarpelli C."/>
            <person name="Weissenbach J."/>
            <person name="Salanoubat M."/>
            <person name="Quetier F."/>
            <person name="Yu Y."/>
            <person name="Kim H.R."/>
            <person name="Rambo T."/>
            <person name="Currie J."/>
            <person name="Collura K."/>
            <person name="Luo M."/>
            <person name="Yang T."/>
            <person name="Ammiraju J.S.S."/>
            <person name="Engler F."/>
            <person name="Soderlund C."/>
            <person name="Wing R.A."/>
            <person name="Palmer L.E."/>
            <person name="de la Bastide M."/>
            <person name="Spiegel L."/>
            <person name="Nascimento L."/>
            <person name="Zutavern T."/>
            <person name="O'Shaughnessy A."/>
            <person name="Dike S."/>
            <person name="Dedhia N."/>
            <person name="Preston R."/>
            <person name="Balija V."/>
            <person name="McCombie W.R."/>
            <person name="Chow T."/>
            <person name="Chen H."/>
            <person name="Chung M."/>
            <person name="Chen C."/>
            <person name="Shaw J."/>
            <person name="Wu H."/>
            <person name="Hsiao K."/>
            <person name="Chao Y."/>
            <person name="Chu M."/>
            <person name="Cheng C."/>
            <person name="Hour A."/>
            <person name="Lee P."/>
            <person name="Lin S."/>
            <person name="Lin Y."/>
            <person name="Liou J."/>
            <person name="Liu S."/>
            <person name="Hsing Y."/>
            <person name="Raghuvanshi S."/>
            <person name="Mohanty A."/>
            <person name="Bharti A.K."/>
            <person name="Gaur A."/>
            <person name="Gupta V."/>
            <person name="Kumar D."/>
            <person name="Ravi V."/>
            <person name="Vij S."/>
            <person name="Kapur A."/>
            <person name="Khurana P."/>
            <person name="Khurana P."/>
            <person name="Khurana J.P."/>
            <person name="Tyagi A.K."/>
            <person name="Gaikwad K."/>
            <person name="Singh A."/>
            <person name="Dalal V."/>
            <person name="Srivastava S."/>
            <person name="Dixit A."/>
            <person name="Pal A.K."/>
            <person name="Ghazi I.A."/>
            <person name="Yadav M."/>
            <person name="Pandit A."/>
            <person name="Bhargava A."/>
            <person name="Sureshbabu K."/>
            <person name="Batra K."/>
            <person name="Sharma T.R."/>
            <person name="Mohapatra T."/>
            <person name="Singh N.K."/>
            <person name="Messing J."/>
            <person name="Nelson A.B."/>
            <person name="Fuks G."/>
            <person name="Kavchok S."/>
            <person name="Keizer G."/>
            <person name="Linton E."/>
            <person name="Llaca V."/>
            <person name="Song R."/>
            <person name="Tanyolac B."/>
            <person name="Young S."/>
            <person name="Ho-Il K."/>
            <person name="Hahn J.H."/>
            <person name="Sangsakoo G."/>
            <person name="Vanavichit A."/>
            <person name="de Mattos Luiz.A.T."/>
            <person name="Zimmer P.D."/>
            <person name="Malone G."/>
            <person name="Dellagostin O."/>
            <person name="de Oliveira A.C."/>
            <person name="Bevan M."/>
            <person name="Bancroft I."/>
            <person name="Minx P."/>
            <person name="Cordum H."/>
            <person name="Wilson R."/>
            <person name="Cheng Z."/>
            <person name="Jin W."/>
            <person name="Jiang J."/>
            <person name="Leong S.A."/>
            <person name="Iwama H."/>
            <person name="Gojobori T."/>
            <person name="Itoh T."/>
            <person name="Niimura Y."/>
            <person name="Fujii Y."/>
            <person name="Habara T."/>
            <person name="Sakai H."/>
            <person name="Sato Y."/>
            <person name="Wilson G."/>
            <person name="Kumar K."/>
            <person name="McCouch S."/>
            <person name="Juretic N."/>
            <person name="Hoen D."/>
            <person name="Wright S."/>
            <person name="Bruskiewich R."/>
            <person name="Bureau T."/>
            <person name="Miyao A."/>
            <person name="Hirochika H."/>
            <person name="Nishikawa T."/>
            <person name="Kadowaki K."/>
            <person name="Sugiura M."/>
            <person name="Burr B."/>
            <person name="Sasaki T."/>
        </authorList>
    </citation>
    <scope>NUCLEOTIDE SEQUENCE [LARGE SCALE GENOMIC DNA]</scope>
    <source>
        <strain evidence="3">cv. Nipponbare</strain>
    </source>
</reference>
<evidence type="ECO:0000313" key="2">
    <source>
        <dbReference type="EMBL" id="AAX96150.1"/>
    </source>
</evidence>
<gene>
    <name evidence="2" type="ordered locus">LOC_Os11g18900</name>
</gene>
<feature type="compositionally biased region" description="Basic and acidic residues" evidence="1">
    <location>
        <begin position="225"/>
        <end position="234"/>
    </location>
</feature>
<accession>Q2R6T8</accession>
<sequence length="270" mass="30203">MAAMILAPQKAFIHQISFFFQRSGVSFAEATKFDPSTSSMVIPVKKMFNNMKSNLRFSNASSKKYVRDCLSFDVPNRTFAFQRLDVPRDSLEFSKFLDPKLPPIGCLIGKKFSIVVGVLGKAILQYYISRVVSLFGRLDYWQEGDVIPGRVILRAYFDDVDMVPRRIAIKEINQHGGQGESWAFGVFVLNNEFVDAQPPYEDLPPVGPLGVQTPNNNQPNAPFDYNDHVDEANHDNLGNWEQHDNQQATGNSGVSSNSDLNGVLQLVPVV</sequence>
<dbReference type="Proteomes" id="UP000000763">
    <property type="component" value="Chromosome 11"/>
</dbReference>
<feature type="region of interest" description="Disordered" evidence="1">
    <location>
        <begin position="208"/>
        <end position="259"/>
    </location>
</feature>
<name>Q2R6T8_ORYSJ</name>
<protein>
    <submittedName>
        <fullName evidence="2">Uncharacterized protein</fullName>
    </submittedName>
</protein>
<dbReference type="AlphaFoldDB" id="Q2R6T8"/>
<dbReference type="EMBL" id="AC136448">
    <property type="protein sequence ID" value="AAX96150.1"/>
    <property type="molecule type" value="Genomic_DNA"/>
</dbReference>
<reference evidence="3" key="2">
    <citation type="journal article" date="2008" name="Nucleic Acids Res.">
        <title>The rice annotation project database (RAP-DB): 2008 update.</title>
        <authorList>
            <consortium name="The rice annotation project (RAP)"/>
        </authorList>
    </citation>
    <scope>GENOME REANNOTATION</scope>
    <source>
        <strain evidence="3">cv. Nipponbare</strain>
    </source>
</reference>
<evidence type="ECO:0000313" key="3">
    <source>
        <dbReference type="Proteomes" id="UP000000763"/>
    </source>
</evidence>
<evidence type="ECO:0000256" key="1">
    <source>
        <dbReference type="SAM" id="MobiDB-lite"/>
    </source>
</evidence>
<proteinExistence type="predicted"/>
<feature type="compositionally biased region" description="Polar residues" evidence="1">
    <location>
        <begin position="245"/>
        <end position="259"/>
    </location>
</feature>
<organism evidence="2 3">
    <name type="scientific">Oryza sativa subsp. japonica</name>
    <name type="common">Rice</name>
    <dbReference type="NCBI Taxonomy" id="39947"/>
    <lineage>
        <taxon>Eukaryota</taxon>
        <taxon>Viridiplantae</taxon>
        <taxon>Streptophyta</taxon>
        <taxon>Embryophyta</taxon>
        <taxon>Tracheophyta</taxon>
        <taxon>Spermatophyta</taxon>
        <taxon>Magnoliopsida</taxon>
        <taxon>Liliopsida</taxon>
        <taxon>Poales</taxon>
        <taxon>Poaceae</taxon>
        <taxon>BOP clade</taxon>
        <taxon>Oryzoideae</taxon>
        <taxon>Oryzeae</taxon>
        <taxon>Oryzinae</taxon>
        <taxon>Oryza</taxon>
        <taxon>Oryza sativa</taxon>
    </lineage>
</organism>
<dbReference type="PANTHER" id="PTHR33075:SF7">
    <property type="entry name" value="OS02G0303350 PROTEIN"/>
    <property type="match status" value="1"/>
</dbReference>
<dbReference type="PANTHER" id="PTHR33075">
    <property type="entry name" value="OS02G0499800 PROTEIN"/>
    <property type="match status" value="1"/>
</dbReference>